<dbReference type="InterPro" id="IPR011008">
    <property type="entry name" value="Dimeric_a/b-barrel"/>
</dbReference>
<comment type="caution">
    <text evidence="3">The sequence shown here is derived from an EMBL/GenBank/DDBJ whole genome shotgun (WGS) entry which is preliminary data.</text>
</comment>
<evidence type="ECO:0000313" key="3">
    <source>
        <dbReference type="EMBL" id="KJL36589.1"/>
    </source>
</evidence>
<dbReference type="RefSeq" id="WP_045247524.1">
    <property type="nucleotide sequence ID" value="NZ_JYIY01000073.1"/>
</dbReference>
<dbReference type="Pfam" id="PF03992">
    <property type="entry name" value="ABM"/>
    <property type="match status" value="1"/>
</dbReference>
<keyword evidence="3" id="KW-0560">Oxidoreductase</keyword>
<organism evidence="3 4">
    <name type="scientific">Microbacterium ginsengisoli</name>
    <dbReference type="NCBI Taxonomy" id="400772"/>
    <lineage>
        <taxon>Bacteria</taxon>
        <taxon>Bacillati</taxon>
        <taxon>Actinomycetota</taxon>
        <taxon>Actinomycetes</taxon>
        <taxon>Micrococcales</taxon>
        <taxon>Microbacteriaceae</taxon>
        <taxon>Microbacterium</taxon>
    </lineage>
</organism>
<dbReference type="GO" id="GO:0004497">
    <property type="term" value="F:monooxygenase activity"/>
    <property type="evidence" value="ECO:0007669"/>
    <property type="project" value="UniProtKB-KW"/>
</dbReference>
<evidence type="ECO:0000313" key="5">
    <source>
        <dbReference type="Proteomes" id="UP000257479"/>
    </source>
</evidence>
<evidence type="ECO:0000259" key="1">
    <source>
        <dbReference type="PROSITE" id="PS51725"/>
    </source>
</evidence>
<name>A0A0F0LV81_9MICO</name>
<dbReference type="PROSITE" id="PS51725">
    <property type="entry name" value="ABM"/>
    <property type="match status" value="1"/>
</dbReference>
<keyword evidence="4" id="KW-1185">Reference proteome</keyword>
<accession>A0A0F0LV81</accession>
<dbReference type="InterPro" id="IPR007138">
    <property type="entry name" value="ABM_dom"/>
</dbReference>
<evidence type="ECO:0000313" key="2">
    <source>
        <dbReference type="EMBL" id="HAN23181.1"/>
    </source>
</evidence>
<dbReference type="Proteomes" id="UP000257479">
    <property type="component" value="Unassembled WGS sequence"/>
</dbReference>
<dbReference type="OrthoDB" id="5241825at2"/>
<sequence>MSAAPVVVTAVFHPREGATQQLVEAMAAGIALTHAESGCLLYAIHDAADGTITMLEKWASAADLEAHATGAAIARLNADIAEHLAAPVVVTVMTPIPAGDAERGLLHGAGE</sequence>
<gene>
    <name evidence="2" type="ORF">DCP95_01240</name>
    <name evidence="3" type="ORF">RR49_01602</name>
</gene>
<dbReference type="Gene3D" id="3.30.70.100">
    <property type="match status" value="1"/>
</dbReference>
<dbReference type="STRING" id="400772.RR49_01602"/>
<reference evidence="2 5" key="2">
    <citation type="journal article" date="2018" name="Nat. Biotechnol.">
        <title>A standardized bacterial taxonomy based on genome phylogeny substantially revises the tree of life.</title>
        <authorList>
            <person name="Parks D.H."/>
            <person name="Chuvochina M."/>
            <person name="Waite D.W."/>
            <person name="Rinke C."/>
            <person name="Skarshewski A."/>
            <person name="Chaumeil P.A."/>
            <person name="Hugenholtz P."/>
        </authorList>
    </citation>
    <scope>NUCLEOTIDE SEQUENCE [LARGE SCALE GENOMIC DNA]</scope>
    <source>
        <strain evidence="2">UBA9152</strain>
    </source>
</reference>
<dbReference type="SUPFAM" id="SSF54909">
    <property type="entry name" value="Dimeric alpha+beta barrel"/>
    <property type="match status" value="1"/>
</dbReference>
<evidence type="ECO:0000313" key="4">
    <source>
        <dbReference type="Proteomes" id="UP000033451"/>
    </source>
</evidence>
<reference evidence="3 4" key="1">
    <citation type="submission" date="2015-02" db="EMBL/GenBank/DDBJ databases">
        <title>Draft genome sequences of ten Microbacterium spp. with emphasis on heavy metal contaminated environments.</title>
        <authorList>
            <person name="Corretto E."/>
        </authorList>
    </citation>
    <scope>NUCLEOTIDE SEQUENCE [LARGE SCALE GENOMIC DNA]</scope>
    <source>
        <strain evidence="3 4">DSM 18659</strain>
    </source>
</reference>
<dbReference type="EC" id="1.-.-.-" evidence="3"/>
<feature type="domain" description="ABM" evidence="1">
    <location>
        <begin position="6"/>
        <end position="93"/>
    </location>
</feature>
<proteinExistence type="predicted"/>
<keyword evidence="3" id="KW-0503">Monooxygenase</keyword>
<dbReference type="Proteomes" id="UP000033451">
    <property type="component" value="Unassembled WGS sequence"/>
</dbReference>
<dbReference type="EMBL" id="DMNG01000017">
    <property type="protein sequence ID" value="HAN23181.1"/>
    <property type="molecule type" value="Genomic_DNA"/>
</dbReference>
<dbReference type="PATRIC" id="fig|400772.4.peg.1622"/>
<dbReference type="AlphaFoldDB" id="A0A0F0LV81"/>
<dbReference type="EMBL" id="JYIY01000073">
    <property type="protein sequence ID" value="KJL36589.1"/>
    <property type="molecule type" value="Genomic_DNA"/>
</dbReference>
<protein>
    <submittedName>
        <fullName evidence="2">Antibiotic biosynthesis monooxygenase</fullName>
    </submittedName>
    <submittedName>
        <fullName evidence="3">Putative monooxygenase</fullName>
        <ecNumber evidence="3">1.-.-.-</ecNumber>
    </submittedName>
</protein>